<comment type="caution">
    <text evidence="1">The sequence shown here is derived from an EMBL/GenBank/DDBJ whole genome shotgun (WGS) entry which is preliminary data.</text>
</comment>
<evidence type="ECO:0000313" key="2">
    <source>
        <dbReference type="Proteomes" id="UP000827986"/>
    </source>
</evidence>
<accession>A0A9D3X2I7</accession>
<gene>
    <name evidence="1" type="ORF">KIL84_007056</name>
</gene>
<proteinExistence type="predicted"/>
<reference evidence="1" key="1">
    <citation type="submission" date="2021-09" db="EMBL/GenBank/DDBJ databases">
        <title>The genome of Mauremys mutica provides insights into the evolution of semi-aquatic lifestyle.</title>
        <authorList>
            <person name="Gong S."/>
            <person name="Gao Y."/>
        </authorList>
    </citation>
    <scope>NUCLEOTIDE SEQUENCE</scope>
    <source>
        <strain evidence="1">MM-2020</strain>
        <tissue evidence="1">Muscle</tissue>
    </source>
</reference>
<sequence length="123" mass="13044">MVMYEVGNGWGCMCKGTNECLAEWLLGMGVTMDYEMPRVLQALSPGGVCDVAMCPQTMRGSPIAPASLLLELMSPSPLPILPSQVPFLGAAFPGLSNIMTFHCHCPMPPISTLPLAPMGMTEG</sequence>
<keyword evidence="2" id="KW-1185">Reference proteome</keyword>
<protein>
    <submittedName>
        <fullName evidence="1">Uncharacterized protein</fullName>
    </submittedName>
</protein>
<organism evidence="1 2">
    <name type="scientific">Mauremys mutica</name>
    <name type="common">yellowpond turtle</name>
    <dbReference type="NCBI Taxonomy" id="74926"/>
    <lineage>
        <taxon>Eukaryota</taxon>
        <taxon>Metazoa</taxon>
        <taxon>Chordata</taxon>
        <taxon>Craniata</taxon>
        <taxon>Vertebrata</taxon>
        <taxon>Euteleostomi</taxon>
        <taxon>Archelosauria</taxon>
        <taxon>Testudinata</taxon>
        <taxon>Testudines</taxon>
        <taxon>Cryptodira</taxon>
        <taxon>Durocryptodira</taxon>
        <taxon>Testudinoidea</taxon>
        <taxon>Geoemydidae</taxon>
        <taxon>Geoemydinae</taxon>
        <taxon>Mauremys</taxon>
    </lineage>
</organism>
<dbReference type="Proteomes" id="UP000827986">
    <property type="component" value="Unassembled WGS sequence"/>
</dbReference>
<dbReference type="EMBL" id="JAHDVG010000483">
    <property type="protein sequence ID" value="KAH1171438.1"/>
    <property type="molecule type" value="Genomic_DNA"/>
</dbReference>
<dbReference type="AlphaFoldDB" id="A0A9D3X2I7"/>
<evidence type="ECO:0000313" key="1">
    <source>
        <dbReference type="EMBL" id="KAH1171438.1"/>
    </source>
</evidence>
<name>A0A9D3X2I7_9SAUR</name>